<accession>A0ABX3NPD9</accession>
<keyword evidence="3" id="KW-1185">Reference proteome</keyword>
<dbReference type="PROSITE" id="PS50042">
    <property type="entry name" value="CNMP_BINDING_3"/>
    <property type="match status" value="1"/>
</dbReference>
<dbReference type="InterPro" id="IPR000595">
    <property type="entry name" value="cNMP-bd_dom"/>
</dbReference>
<comment type="caution">
    <text evidence="2">The sequence shown here is derived from an EMBL/GenBank/DDBJ whole genome shotgun (WGS) entry which is preliminary data.</text>
</comment>
<dbReference type="InterPro" id="IPR018490">
    <property type="entry name" value="cNMP-bd_dom_sf"/>
</dbReference>
<dbReference type="Gene3D" id="2.60.120.10">
    <property type="entry name" value="Jelly Rolls"/>
    <property type="match status" value="1"/>
</dbReference>
<name>A0ABX3NPD9_9BACT</name>
<dbReference type="InterPro" id="IPR014710">
    <property type="entry name" value="RmlC-like_jellyroll"/>
</dbReference>
<reference evidence="2 3" key="1">
    <citation type="submission" date="2016-04" db="EMBL/GenBank/DDBJ databases">
        <authorList>
            <person name="Chen L."/>
            <person name="Zhuang W."/>
            <person name="Wang G."/>
        </authorList>
    </citation>
    <scope>NUCLEOTIDE SEQUENCE [LARGE SCALE GENOMIC DNA]</scope>
    <source>
        <strain evidence="3">GR20</strain>
    </source>
</reference>
<evidence type="ECO:0000313" key="3">
    <source>
        <dbReference type="Proteomes" id="UP000192277"/>
    </source>
</evidence>
<dbReference type="Pfam" id="PF00027">
    <property type="entry name" value="cNMP_binding"/>
    <property type="match status" value="1"/>
</dbReference>
<gene>
    <name evidence="2" type="ORF">A4D02_14220</name>
</gene>
<organism evidence="2 3">
    <name type="scientific">Niastella koreensis</name>
    <dbReference type="NCBI Taxonomy" id="354356"/>
    <lineage>
        <taxon>Bacteria</taxon>
        <taxon>Pseudomonadati</taxon>
        <taxon>Bacteroidota</taxon>
        <taxon>Chitinophagia</taxon>
        <taxon>Chitinophagales</taxon>
        <taxon>Chitinophagaceae</taxon>
        <taxon>Niastella</taxon>
    </lineage>
</organism>
<evidence type="ECO:0000313" key="2">
    <source>
        <dbReference type="EMBL" id="OQP41831.1"/>
    </source>
</evidence>
<protein>
    <submittedName>
        <fullName evidence="2">Crp/Fnr family transcriptional regulator</fullName>
    </submittedName>
</protein>
<proteinExistence type="predicted"/>
<dbReference type="EMBL" id="LWBO01000055">
    <property type="protein sequence ID" value="OQP41831.1"/>
    <property type="molecule type" value="Genomic_DNA"/>
</dbReference>
<sequence>MNAGRDNYTQHTISMIDQLITSIQFFIELDLKEIDILKELFKERSVKKGDFFLAEGQTCKYVGFIVKGIMRYYINHEGEDRTYDFAQENSFICNYESFIPKAPSTKIIQALEDCEILQISFDDLQILYRNIREGEKLGRLVIEQVFIQTLQGLTSFYIDTPEYRYEKFLKKHPGLQQRISQYHIASYVGVKPQSLSRIRKRISTQI</sequence>
<dbReference type="CDD" id="cd00038">
    <property type="entry name" value="CAP_ED"/>
    <property type="match status" value="1"/>
</dbReference>
<dbReference type="SUPFAM" id="SSF51206">
    <property type="entry name" value="cAMP-binding domain-like"/>
    <property type="match status" value="1"/>
</dbReference>
<dbReference type="Proteomes" id="UP000192277">
    <property type="component" value="Unassembled WGS sequence"/>
</dbReference>
<feature type="domain" description="Cyclic nucleotide-binding" evidence="1">
    <location>
        <begin position="25"/>
        <end position="127"/>
    </location>
</feature>
<evidence type="ECO:0000259" key="1">
    <source>
        <dbReference type="PROSITE" id="PS50042"/>
    </source>
</evidence>